<dbReference type="Proteomes" id="UP001408356">
    <property type="component" value="Unassembled WGS sequence"/>
</dbReference>
<accession>A0ABR2VGU8</accession>
<reference evidence="2 3" key="1">
    <citation type="journal article" date="2024" name="J. Plant Pathol.">
        <title>Sequence and assembly of the genome of Seiridium unicorne, isolate CBS 538.82, causal agent of cypress canker disease.</title>
        <authorList>
            <person name="Scali E."/>
            <person name="Rocca G.D."/>
            <person name="Danti R."/>
            <person name="Garbelotto M."/>
            <person name="Barberini S."/>
            <person name="Baroncelli R."/>
            <person name="Emiliani G."/>
        </authorList>
    </citation>
    <scope>NUCLEOTIDE SEQUENCE [LARGE SCALE GENOMIC DNA]</scope>
    <source>
        <strain evidence="2 3">BM-138-508</strain>
    </source>
</reference>
<protein>
    <submittedName>
        <fullName evidence="2">Uncharacterized protein</fullName>
    </submittedName>
</protein>
<dbReference type="EMBL" id="JARVKF010000008">
    <property type="protein sequence ID" value="KAK9426006.1"/>
    <property type="molecule type" value="Genomic_DNA"/>
</dbReference>
<comment type="caution">
    <text evidence="2">The sequence shown here is derived from an EMBL/GenBank/DDBJ whole genome shotgun (WGS) entry which is preliminary data.</text>
</comment>
<keyword evidence="1" id="KW-0732">Signal</keyword>
<evidence type="ECO:0000313" key="2">
    <source>
        <dbReference type="EMBL" id="KAK9426006.1"/>
    </source>
</evidence>
<sequence>MFTLKTFAVATMLLGLSQAAPAIPRQDIKLLLLCNDPNQVDCLDFQVIPDVCSNIPGDSNDNVSSLNTGGDSSLCTFYNNPECDAGAGSIQLAGIHDSLPTGFDNTLSSIKCNMCLIPEGCA</sequence>
<feature type="signal peptide" evidence="1">
    <location>
        <begin position="1"/>
        <end position="19"/>
    </location>
</feature>
<evidence type="ECO:0000313" key="3">
    <source>
        <dbReference type="Proteomes" id="UP001408356"/>
    </source>
</evidence>
<name>A0ABR2VGU8_9PEZI</name>
<proteinExistence type="predicted"/>
<evidence type="ECO:0000256" key="1">
    <source>
        <dbReference type="SAM" id="SignalP"/>
    </source>
</evidence>
<feature type="chain" id="PRO_5046498955" evidence="1">
    <location>
        <begin position="20"/>
        <end position="122"/>
    </location>
</feature>
<organism evidence="2 3">
    <name type="scientific">Seiridium unicorne</name>
    <dbReference type="NCBI Taxonomy" id="138068"/>
    <lineage>
        <taxon>Eukaryota</taxon>
        <taxon>Fungi</taxon>
        <taxon>Dikarya</taxon>
        <taxon>Ascomycota</taxon>
        <taxon>Pezizomycotina</taxon>
        <taxon>Sordariomycetes</taxon>
        <taxon>Xylariomycetidae</taxon>
        <taxon>Amphisphaeriales</taxon>
        <taxon>Sporocadaceae</taxon>
        <taxon>Seiridium</taxon>
    </lineage>
</organism>
<gene>
    <name evidence="2" type="ORF">SUNI508_12713</name>
</gene>
<keyword evidence="3" id="KW-1185">Reference proteome</keyword>